<keyword evidence="2" id="KW-1185">Reference proteome</keyword>
<feature type="domain" description="DUF7808" evidence="1">
    <location>
        <begin position="38"/>
        <end position="89"/>
    </location>
</feature>
<reference evidence="3" key="2">
    <citation type="submission" date="2016-06" db="UniProtKB">
        <authorList>
            <consortium name="WormBaseParasite"/>
        </authorList>
    </citation>
    <scope>IDENTIFICATION</scope>
</reference>
<reference evidence="2" key="1">
    <citation type="submission" date="2014-05" db="EMBL/GenBank/DDBJ databases">
        <title>The genome and life-stage specific transcriptomes of Globodera pallida elucidate key aspects of plant parasitism by a cyst nematode.</title>
        <authorList>
            <person name="Cotton J.A."/>
            <person name="Lilley C.J."/>
            <person name="Jones L.M."/>
            <person name="Kikuchi T."/>
            <person name="Reid A.J."/>
            <person name="Thorpe P."/>
            <person name="Tsai I.J."/>
            <person name="Beasley H."/>
            <person name="Blok V."/>
            <person name="Cock P.J.A."/>
            <person name="Van den Akker S.E."/>
            <person name="Holroyd N."/>
            <person name="Hunt M."/>
            <person name="Mantelin S."/>
            <person name="Naghra H."/>
            <person name="Pain A."/>
            <person name="Palomares-Rius J.E."/>
            <person name="Zarowiecki M."/>
            <person name="Berriman M."/>
            <person name="Jones J.T."/>
            <person name="Urwin P.E."/>
        </authorList>
    </citation>
    <scope>NUCLEOTIDE SEQUENCE [LARGE SCALE GENOMIC DNA]</scope>
    <source>
        <strain evidence="2">Lindley</strain>
    </source>
</reference>
<dbReference type="WBParaSite" id="GPLIN_000699700">
    <property type="protein sequence ID" value="GPLIN_000699700"/>
    <property type="gene ID" value="GPLIN_000699700"/>
</dbReference>
<organism evidence="2 3">
    <name type="scientific">Globodera pallida</name>
    <name type="common">Potato cyst nematode worm</name>
    <name type="synonym">Heterodera pallida</name>
    <dbReference type="NCBI Taxonomy" id="36090"/>
    <lineage>
        <taxon>Eukaryota</taxon>
        <taxon>Metazoa</taxon>
        <taxon>Ecdysozoa</taxon>
        <taxon>Nematoda</taxon>
        <taxon>Chromadorea</taxon>
        <taxon>Rhabditida</taxon>
        <taxon>Tylenchina</taxon>
        <taxon>Tylenchomorpha</taxon>
        <taxon>Tylenchoidea</taxon>
        <taxon>Heteroderidae</taxon>
        <taxon>Heteroderinae</taxon>
        <taxon>Globodera</taxon>
    </lineage>
</organism>
<protein>
    <recommendedName>
        <fullName evidence="1">DUF7808 domain-containing protein</fullName>
    </recommendedName>
</protein>
<sequence>MKGRLISSSRIRHIGQSPDVAASHIPFARSPADTDTIHWEWRDLICQTAEKGAGDDKITEDAAQCTVALRENEKDTKRRKAPKGAGCFEVPALFSTLIASSDVESIGTCGAKINVAIPKSRSPLVANFFSPDVKCPVTPCCSTHSEEGTDNLFQCLIK</sequence>
<evidence type="ECO:0000313" key="3">
    <source>
        <dbReference type="WBParaSite" id="GPLIN_000699700"/>
    </source>
</evidence>
<dbReference type="Proteomes" id="UP000050741">
    <property type="component" value="Unassembled WGS sequence"/>
</dbReference>
<dbReference type="Pfam" id="PF25096">
    <property type="entry name" value="DUF7808"/>
    <property type="match status" value="1"/>
</dbReference>
<name>A0A183C2A3_GLOPA</name>
<evidence type="ECO:0000313" key="2">
    <source>
        <dbReference type="Proteomes" id="UP000050741"/>
    </source>
</evidence>
<evidence type="ECO:0000259" key="1">
    <source>
        <dbReference type="Pfam" id="PF25096"/>
    </source>
</evidence>
<accession>A0A183C2A3</accession>
<dbReference type="AlphaFoldDB" id="A0A183C2A3"/>
<proteinExistence type="predicted"/>
<dbReference type="InterPro" id="IPR056710">
    <property type="entry name" value="DUF7808"/>
</dbReference>